<evidence type="ECO:0000256" key="1">
    <source>
        <dbReference type="ARBA" id="ARBA00006854"/>
    </source>
</evidence>
<feature type="region of interest" description="Disordered" evidence="2">
    <location>
        <begin position="45"/>
        <end position="223"/>
    </location>
</feature>
<feature type="compositionally biased region" description="Basic residues" evidence="2">
    <location>
        <begin position="181"/>
        <end position="194"/>
    </location>
</feature>
<comment type="caution">
    <text evidence="4">The sequence shown here is derived from an EMBL/GenBank/DDBJ whole genome shotgun (WGS) entry which is preliminary data.</text>
</comment>
<feature type="compositionally biased region" description="Polar residues" evidence="2">
    <location>
        <begin position="434"/>
        <end position="474"/>
    </location>
</feature>
<feature type="compositionally biased region" description="Basic and acidic residues" evidence="2">
    <location>
        <begin position="269"/>
        <end position="282"/>
    </location>
</feature>
<feature type="compositionally biased region" description="Low complexity" evidence="2">
    <location>
        <begin position="647"/>
        <end position="657"/>
    </location>
</feature>
<feature type="compositionally biased region" description="Low complexity" evidence="2">
    <location>
        <begin position="490"/>
        <end position="505"/>
    </location>
</feature>
<name>A0ABP1Q7Z9_9HEXA</name>
<dbReference type="PROSITE" id="PS51271">
    <property type="entry name" value="WAPL"/>
    <property type="match status" value="1"/>
</dbReference>
<dbReference type="InterPro" id="IPR012502">
    <property type="entry name" value="WAPL_dom"/>
</dbReference>
<feature type="compositionally biased region" description="Low complexity" evidence="2">
    <location>
        <begin position="242"/>
        <end position="254"/>
    </location>
</feature>
<comment type="similarity">
    <text evidence="1">Belongs to the WAPL family.</text>
</comment>
<feature type="region of interest" description="Disordered" evidence="2">
    <location>
        <begin position="700"/>
        <end position="722"/>
    </location>
</feature>
<proteinExistence type="inferred from homology"/>
<gene>
    <name evidence="4" type="ORF">ODALV1_LOCUS6252</name>
</gene>
<dbReference type="InterPro" id="IPR022771">
    <property type="entry name" value="WAPL_C"/>
</dbReference>
<feature type="compositionally biased region" description="Low complexity" evidence="2">
    <location>
        <begin position="603"/>
        <end position="613"/>
    </location>
</feature>
<feature type="compositionally biased region" description="Low complexity" evidence="2">
    <location>
        <begin position="555"/>
        <end position="573"/>
    </location>
</feature>
<feature type="compositionally biased region" description="Acidic residues" evidence="2">
    <location>
        <begin position="864"/>
        <end position="873"/>
    </location>
</feature>
<feature type="region of interest" description="Disordered" evidence="2">
    <location>
        <begin position="1355"/>
        <end position="1396"/>
    </location>
</feature>
<sequence>MSSKMSKKSGKRSQSSAGNHFDKLLKVCSNSKVAGTLGRFGVTSFTSIRSTAAEPKEEKKPKSKYASFKKRARLDPAASKAPPVDPLPTYPPLVPPSLAAGSSSVAPPTTILKPRKFFKSRGPMEVEVGPNQQATKPFRPDSSNLIALLPPLPNPSMSPLIPSNTNTNSQYYSLDQNQSRDHHKQHKHHKKKGNKKLENLSSPPPLPLPSQQQGSDSSFSSVCSPPIKLRIFKDRGKFVAQTPVVTPDTPPIDTQAPKKRGRKPGSKSKKSEAEFSFEEQKPPKQTKRSKTAVAPPPPAPAARGRTTRNSSKRLESDSTEIGMPTLDREMRNSISSIEGLDTSGDMYPPAPATLMVDTCELQMPHDHHHLQEQQQLNNGGPPAVEIIKKLEEDADFKKLSEMLSSMESENAATSSSNQYSQNQHPQEQHHQQQIPSQDYNDVQSYQQQHNQGGLETYPVNLTSGAPSSSSQQNAPVGLSAFAAQAYMQQQFRQQMQQQPQQYHNQNQHDQHQQNLMEQQHQDDQNYYMPPVSNSNMDMESYRHHEHEQLQHHQHQQQMSSSTSSTTTGLPQQQHIPKANDIRSILVDDWDDFDDEQHSPRKPPSQSSQSPPKTSRFDMSAFMSGKDDSPSYPSSALENEIDQHHHQQQQQHHSSSSHVPDGMPRQVDYNAGHIDPHQQQQQLPFNIHSSPYAMRNLLNAQGDGFIGDQGQDSSHPDHDHQAPIHFPTSLVEQVPLNSLSSCAKQEAISVLDSVLKQQQLSNEIGNSQTSGVSSIGSNSGGANSQNLSQGSQKQQVAPSTRKASIFKSRANQNANGETGSTAGGNGTGKPSSKRLALYRHKFGQEEHSEEKPQNSLQPQGSVLGDFEDDFGDDDEQDLSLRKMKVENSGGFNFPWSGMGQDDDGVTKVTCKKEAKRLFTVVKNTKAVHQLQESGEFHEFDGDVQYILENLNSKNSMNIRCLSAITLATRCMEPSFRMHLRAHGTVAEFCVELRDSPQHPELALLAALVLFVLSQDRLNMDLDTDTLKLILALSKAEDVSGEPTQSQTENLETLKHHQKVLDLCVEMKNRGHATHLKLDRITASELALETLLHLTSKRAGEWVKHELRALGGLDSIVNEVDSCLRFAQVELVQFGWTEGALERLRKIDRCLQVLQQVTFNHEHNQKYLLGQSEREIEGGDGSLSRVNCVDSSPKIFVELFRFCKDYLQQLHMGLESAGVMREILFSVLRVLVNLSHDYRGIILGSEILLAIDGFLQLVLHSTFEMGHFFPDEKIFDLLMHSLCMLLNLVEHSLACRNAILTSIVQKSSAGNYRVPDSCGNTSLSNSSDDSGVDEEIPVLDAFVEMFLCRERAAKKEEQHTDNILTKGPDNNRGDSGNSSQKEGGSNSQDKNSQDAEGSSLQDTIDKLIQTAGKHMENSLIAAYIALLLAYLIMDNPTAANQVRISMPNGQYLPLMTFLKKLFNFMSITSSASGSIRGLKATAIALRFFSQADPQSDEELKRLIPD</sequence>
<feature type="region of interest" description="Disordered" evidence="2">
    <location>
        <begin position="591"/>
        <end position="670"/>
    </location>
</feature>
<accession>A0ABP1Q7Z9</accession>
<dbReference type="PANTHER" id="PTHR22100">
    <property type="entry name" value="WINGS APART-LIKE PROTEIN HOMOLOG"/>
    <property type="match status" value="1"/>
</dbReference>
<evidence type="ECO:0000256" key="2">
    <source>
        <dbReference type="SAM" id="MobiDB-lite"/>
    </source>
</evidence>
<dbReference type="InterPro" id="IPR011989">
    <property type="entry name" value="ARM-like"/>
</dbReference>
<feature type="compositionally biased region" description="Basic residues" evidence="2">
    <location>
        <begin position="61"/>
        <end position="72"/>
    </location>
</feature>
<evidence type="ECO:0000313" key="4">
    <source>
        <dbReference type="EMBL" id="CAL8085855.1"/>
    </source>
</evidence>
<feature type="compositionally biased region" description="Polar residues" evidence="2">
    <location>
        <begin position="792"/>
        <end position="801"/>
    </location>
</feature>
<feature type="compositionally biased region" description="Low complexity" evidence="2">
    <location>
        <begin position="700"/>
        <end position="711"/>
    </location>
</feature>
<dbReference type="Proteomes" id="UP001642540">
    <property type="component" value="Unassembled WGS sequence"/>
</dbReference>
<feature type="compositionally biased region" description="Polar residues" evidence="2">
    <location>
        <begin position="410"/>
        <end position="420"/>
    </location>
</feature>
<feature type="compositionally biased region" description="Basic and acidic residues" evidence="2">
    <location>
        <begin position="841"/>
        <end position="851"/>
    </location>
</feature>
<feature type="region of interest" description="Disordered" evidence="2">
    <location>
        <begin position="490"/>
        <end position="578"/>
    </location>
</feature>
<organism evidence="4 5">
    <name type="scientific">Orchesella dallaii</name>
    <dbReference type="NCBI Taxonomy" id="48710"/>
    <lineage>
        <taxon>Eukaryota</taxon>
        <taxon>Metazoa</taxon>
        <taxon>Ecdysozoa</taxon>
        <taxon>Arthropoda</taxon>
        <taxon>Hexapoda</taxon>
        <taxon>Collembola</taxon>
        <taxon>Entomobryomorpha</taxon>
        <taxon>Entomobryoidea</taxon>
        <taxon>Orchesellidae</taxon>
        <taxon>Orchesellinae</taxon>
        <taxon>Orchesella</taxon>
    </lineage>
</organism>
<feature type="region of interest" description="Disordered" evidence="2">
    <location>
        <begin position="241"/>
        <end position="331"/>
    </location>
</feature>
<feature type="compositionally biased region" description="Basic residues" evidence="2">
    <location>
        <begin position="1"/>
        <end position="11"/>
    </location>
</feature>
<evidence type="ECO:0000259" key="3">
    <source>
        <dbReference type="PROSITE" id="PS51271"/>
    </source>
</evidence>
<dbReference type="EMBL" id="CAXLJM020000019">
    <property type="protein sequence ID" value="CAL8085855.1"/>
    <property type="molecule type" value="Genomic_DNA"/>
</dbReference>
<feature type="compositionally biased region" description="Polar residues" evidence="2">
    <location>
        <begin position="808"/>
        <end position="819"/>
    </location>
</feature>
<feature type="region of interest" description="Disordered" evidence="2">
    <location>
        <begin position="1"/>
        <end position="22"/>
    </location>
</feature>
<dbReference type="PANTHER" id="PTHR22100:SF13">
    <property type="entry name" value="WINGS APART-LIKE PROTEIN HOMOLOG"/>
    <property type="match status" value="1"/>
</dbReference>
<dbReference type="InterPro" id="IPR039874">
    <property type="entry name" value="WAPL"/>
</dbReference>
<feature type="compositionally biased region" description="Polar residues" evidence="2">
    <location>
        <begin position="164"/>
        <end position="177"/>
    </location>
</feature>
<feature type="region of interest" description="Disordered" evidence="2">
    <location>
        <begin position="404"/>
        <end position="474"/>
    </location>
</feature>
<evidence type="ECO:0000313" key="5">
    <source>
        <dbReference type="Proteomes" id="UP001642540"/>
    </source>
</evidence>
<dbReference type="Gene3D" id="1.25.10.10">
    <property type="entry name" value="Leucine-rich Repeat Variant"/>
    <property type="match status" value="1"/>
</dbReference>
<feature type="compositionally biased region" description="Low complexity" evidence="2">
    <location>
        <begin position="765"/>
        <end position="791"/>
    </location>
</feature>
<feature type="region of interest" description="Disordered" evidence="2">
    <location>
        <begin position="763"/>
        <end position="873"/>
    </location>
</feature>
<keyword evidence="5" id="KW-1185">Reference proteome</keyword>
<feature type="compositionally biased region" description="Polar residues" evidence="2">
    <location>
        <begin position="1371"/>
        <end position="1396"/>
    </location>
</feature>
<dbReference type="Pfam" id="PF07814">
    <property type="entry name" value="WAPL"/>
    <property type="match status" value="1"/>
</dbReference>
<protein>
    <recommendedName>
        <fullName evidence="3">WAPL domain-containing protein</fullName>
    </recommendedName>
</protein>
<feature type="compositionally biased region" description="Low complexity" evidence="2">
    <location>
        <begin position="209"/>
        <end position="223"/>
    </location>
</feature>
<feature type="compositionally biased region" description="Basic residues" evidence="2">
    <location>
        <begin position="257"/>
        <end position="268"/>
    </location>
</feature>
<reference evidence="4 5" key="1">
    <citation type="submission" date="2024-08" db="EMBL/GenBank/DDBJ databases">
        <authorList>
            <person name="Cucini C."/>
            <person name="Frati F."/>
        </authorList>
    </citation>
    <scope>NUCLEOTIDE SEQUENCE [LARGE SCALE GENOMIC DNA]</scope>
</reference>
<feature type="compositionally biased region" description="Pro residues" evidence="2">
    <location>
        <begin position="83"/>
        <end position="95"/>
    </location>
</feature>
<feature type="domain" description="WAPL" evidence="3">
    <location>
        <begin position="910"/>
        <end position="1466"/>
    </location>
</feature>
<feature type="compositionally biased region" description="Basic and acidic residues" evidence="2">
    <location>
        <begin position="539"/>
        <end position="550"/>
    </location>
</feature>